<keyword evidence="3 6" id="KW-0238">DNA-binding</keyword>
<dbReference type="AlphaFoldDB" id="A0A840CCZ9"/>
<comment type="caution">
    <text evidence="6">The sequence shown here is derived from an EMBL/GenBank/DDBJ whole genome shotgun (WGS) entry which is preliminary data.</text>
</comment>
<dbReference type="Gene3D" id="3.40.190.290">
    <property type="match status" value="1"/>
</dbReference>
<dbReference type="InterPro" id="IPR000847">
    <property type="entry name" value="LysR_HTH_N"/>
</dbReference>
<dbReference type="GO" id="GO:0000976">
    <property type="term" value="F:transcription cis-regulatory region binding"/>
    <property type="evidence" value="ECO:0007669"/>
    <property type="project" value="TreeGrafter"/>
</dbReference>
<protein>
    <submittedName>
        <fullName evidence="6">DNA-binding transcriptional LysR family regulator</fullName>
    </submittedName>
</protein>
<evidence type="ECO:0000256" key="4">
    <source>
        <dbReference type="ARBA" id="ARBA00023163"/>
    </source>
</evidence>
<comment type="similarity">
    <text evidence="1">Belongs to the LysR transcriptional regulatory family.</text>
</comment>
<dbReference type="PRINTS" id="PR00039">
    <property type="entry name" value="HTHLYSR"/>
</dbReference>
<keyword evidence="4" id="KW-0804">Transcription</keyword>
<dbReference type="PANTHER" id="PTHR30126">
    <property type="entry name" value="HTH-TYPE TRANSCRIPTIONAL REGULATOR"/>
    <property type="match status" value="1"/>
</dbReference>
<proteinExistence type="inferred from homology"/>
<dbReference type="InterPro" id="IPR005119">
    <property type="entry name" value="LysR_subst-bd"/>
</dbReference>
<keyword evidence="7" id="KW-1185">Reference proteome</keyword>
<evidence type="ECO:0000313" key="7">
    <source>
        <dbReference type="Proteomes" id="UP000585681"/>
    </source>
</evidence>
<dbReference type="CDD" id="cd05466">
    <property type="entry name" value="PBP2_LTTR_substrate"/>
    <property type="match status" value="1"/>
</dbReference>
<evidence type="ECO:0000256" key="3">
    <source>
        <dbReference type="ARBA" id="ARBA00023125"/>
    </source>
</evidence>
<evidence type="ECO:0000256" key="1">
    <source>
        <dbReference type="ARBA" id="ARBA00009437"/>
    </source>
</evidence>
<dbReference type="Pfam" id="PF00126">
    <property type="entry name" value="HTH_1"/>
    <property type="match status" value="1"/>
</dbReference>
<dbReference type="InterPro" id="IPR036390">
    <property type="entry name" value="WH_DNA-bd_sf"/>
</dbReference>
<dbReference type="Gene3D" id="1.10.10.10">
    <property type="entry name" value="Winged helix-like DNA-binding domain superfamily/Winged helix DNA-binding domain"/>
    <property type="match status" value="1"/>
</dbReference>
<dbReference type="SUPFAM" id="SSF46785">
    <property type="entry name" value="Winged helix' DNA-binding domain"/>
    <property type="match status" value="1"/>
</dbReference>
<name>A0A840CCZ9_9RHOB</name>
<evidence type="ECO:0000256" key="2">
    <source>
        <dbReference type="ARBA" id="ARBA00023015"/>
    </source>
</evidence>
<evidence type="ECO:0000259" key="5">
    <source>
        <dbReference type="PROSITE" id="PS50931"/>
    </source>
</evidence>
<dbReference type="PROSITE" id="PS50931">
    <property type="entry name" value="HTH_LYSR"/>
    <property type="match status" value="1"/>
</dbReference>
<evidence type="ECO:0000313" key="6">
    <source>
        <dbReference type="EMBL" id="MBB4021408.1"/>
    </source>
</evidence>
<dbReference type="Pfam" id="PF03466">
    <property type="entry name" value="LysR_substrate"/>
    <property type="match status" value="1"/>
</dbReference>
<gene>
    <name evidence="6" type="ORF">GGR17_001199</name>
</gene>
<sequence length="299" mass="32688">MSLTLSRLRTVKTVAEAGSYAAAARQLGVSQPTVSQQIRELEAGYGVRLFTRERGALVPTPLCHELSEVAERISIEGDEAERLLTRHSSLEHGRLSVGLGNTMPGMAVVAAFHKRHPRVTLKIESGSHDQIVRAVLTRSVDVGILPDVAEDGRFAQAVLVENEVVAIAPLAPAFPSAGTMRSADLIGYPLIFRSRGSSTQRVVDRSFHRAGLKPQPFLTLDTRDGVYEAVVNGLGIGFMWRYCTGRQDGVARIRLSDCPATHREVVFSLAAERSHLVAEFMTIAEAECERFRAADWQMA</sequence>
<dbReference type="InterPro" id="IPR036388">
    <property type="entry name" value="WH-like_DNA-bd_sf"/>
</dbReference>
<dbReference type="PANTHER" id="PTHR30126:SF94">
    <property type="entry name" value="LYSR FAMILY TRANSCRIPTIONAL REGULATOR"/>
    <property type="match status" value="1"/>
</dbReference>
<dbReference type="EMBL" id="JACIEQ010000001">
    <property type="protein sequence ID" value="MBB4021408.1"/>
    <property type="molecule type" value="Genomic_DNA"/>
</dbReference>
<reference evidence="6" key="1">
    <citation type="submission" date="2020-08" db="EMBL/GenBank/DDBJ databases">
        <title>Genomic Encyclopedia of Type Strains, Phase IV (KMG-IV): sequencing the most valuable type-strain genomes for metagenomic binning, comparative biology and taxonomic classification.</title>
        <authorList>
            <person name="Goeker M."/>
        </authorList>
    </citation>
    <scope>NUCLEOTIDE SEQUENCE [LARGE SCALE GENOMIC DNA]</scope>
    <source>
        <strain evidence="6">DSM 105040</strain>
    </source>
</reference>
<dbReference type="SUPFAM" id="SSF53850">
    <property type="entry name" value="Periplasmic binding protein-like II"/>
    <property type="match status" value="1"/>
</dbReference>
<accession>A0A840CCZ9</accession>
<keyword evidence="2" id="KW-0805">Transcription regulation</keyword>
<dbReference type="Proteomes" id="UP000585681">
    <property type="component" value="Unassembled WGS sequence"/>
</dbReference>
<feature type="domain" description="HTH lysR-type" evidence="5">
    <location>
        <begin position="3"/>
        <end position="60"/>
    </location>
</feature>
<dbReference type="GO" id="GO:0003700">
    <property type="term" value="F:DNA-binding transcription factor activity"/>
    <property type="evidence" value="ECO:0007669"/>
    <property type="project" value="InterPro"/>
</dbReference>
<dbReference type="RefSeq" id="WP_054537709.1">
    <property type="nucleotide sequence ID" value="NZ_JACIEQ010000001.1"/>
</dbReference>
<organism evidence="6 7">
    <name type="scientific">Actibacterium naphthalenivorans</name>
    <dbReference type="NCBI Taxonomy" id="1614693"/>
    <lineage>
        <taxon>Bacteria</taxon>
        <taxon>Pseudomonadati</taxon>
        <taxon>Pseudomonadota</taxon>
        <taxon>Alphaproteobacteria</taxon>
        <taxon>Rhodobacterales</taxon>
        <taxon>Roseobacteraceae</taxon>
        <taxon>Actibacterium</taxon>
    </lineage>
</organism>